<evidence type="ECO:0000313" key="10">
    <source>
        <dbReference type="EMBL" id="CAF0957652.1"/>
    </source>
</evidence>
<evidence type="ECO:0000313" key="13">
    <source>
        <dbReference type="Proteomes" id="UP000663829"/>
    </source>
</evidence>
<dbReference type="InterPro" id="IPR020864">
    <property type="entry name" value="MACPF"/>
</dbReference>
<evidence type="ECO:0000256" key="1">
    <source>
        <dbReference type="ARBA" id="ARBA00004370"/>
    </source>
</evidence>
<evidence type="ECO:0000259" key="8">
    <source>
        <dbReference type="PROSITE" id="PS51412"/>
    </source>
</evidence>
<keyword evidence="3" id="KW-0964">Secreted</keyword>
<keyword evidence="7" id="KW-0732">Signal</keyword>
<sequence>MSKYLLYQWLLIAIGTTIISGEDLPGLDFLASGFDALKMISNNEDVKSSDRSRFRLFDLTTDRDGSPFKLNANDVKQTFETPSTVQVTKINMRNTVSVETVSYTYQEFFHSYFRSYSFDVGISVPTEAGPVGVGLSYHETLSRAYQKITKDHSAVGISTDWWGLFSVTLAPAFTLTFDPIFNRTLSKLLPNPTTEKQQAFYNSLVMSFGTHYISSIVVGGVVEMFTQVDSKYQEEHSSLSISQSIGISFQFQQAQIGSSEDFGSTTNISLTNFRKNSQLEVKFVPAVIKTPATERIQYGLWVNNTAKTPAVINRTLSSITDLLYDMDIQVRRHLQLTIDYYLENGEVPTVEKLQEASRRRKRRSSEDTDLIPGMDVVGCGYDIFSLETKSCLFDLTTNDNETWIDVFNDRISYQVPDGYFVRGTKDLLMMSDTQFFDSYKQFITESYYSSQNDDMGFFAFGASSDSTEIRTKYSRFYTHKYRMAWHKRQVIWYTLAVASFPTPKFNAKTRLTFDRLPTTFNSDNSTDNYNKWQSFFDSYGTHFVVRSDLGGMFWAEDYFESCLIKKMTETWIRREIERRYWFFGTEKEIKETYNRQVSEEYKQNSISKFKIIGGLTAITPLKTIDDWMPTIKDQPSPVSYRLQPIYTLLPVGAQREALMEATFYFRSAMVNSSNLYIQRLKSETSPPELPKLHCTEKKRRRKRRALQNPFLSGLATARAKLCPIIGFKGRFCPGGIEESNDISNPTNSSISSSPRYHRHHVQKLRASDILLPALELTESTTGPQWTDPESGQVFYTPEEVKLDLPSSIDNSVSVSIFNTENELVDVWLRGYTAGGWTGGEFARSKDISDVYNRFFKDNQATSISQDLKVMYTITIKENSRKLNQYAQQAVNQLTSPYDSTLYNSFLDAWGTHITVSNKVGGMTEQQMQFKNCIMNTTIFTDGITRFSLERNLKEELLFRRPCLDEYYWLRRKKLIDHRIGGDITLINNTAEWQKTIVHAPALLSIVKYIPWDELIVNETIKAHLQYAIMARVNETNKQRQLQAAQIRNERANLQLTGKIVYAYTLNNGITYVLGNDITMNGSQQCPTGIESHVQLVKSCVTGTTKMGACSIAVEKNSFGQDRINITTAVPLIYERNSTTGSFRLIARRQYGEFLNRSEAEPNRIQFKNYDVEGNWVQIGCSAIDNNCIQTYIPTTTSTQPPAGVTVQAYTAQYQSPPGFTPTVANMITSYLCSGCDVLCASQTSCNCYCLPYEQDPEAEPFFPYC</sequence>
<feature type="signal peptide" evidence="7">
    <location>
        <begin position="1"/>
        <end position="21"/>
    </location>
</feature>
<evidence type="ECO:0000256" key="4">
    <source>
        <dbReference type="ARBA" id="ARBA00022852"/>
    </source>
</evidence>
<evidence type="ECO:0000256" key="7">
    <source>
        <dbReference type="SAM" id="SignalP"/>
    </source>
</evidence>
<protein>
    <recommendedName>
        <fullName evidence="8">MACPF domain-containing protein</fullName>
    </recommendedName>
</protein>
<reference evidence="10" key="1">
    <citation type="submission" date="2021-02" db="EMBL/GenBank/DDBJ databases">
        <authorList>
            <person name="Nowell W R."/>
        </authorList>
    </citation>
    <scope>NUCLEOTIDE SEQUENCE</scope>
</reference>
<name>A0A814DSF8_9BILA</name>
<dbReference type="Proteomes" id="UP000663829">
    <property type="component" value="Unassembled WGS sequence"/>
</dbReference>
<accession>A0A814DSF8</accession>
<feature type="domain" description="MACPF" evidence="8">
    <location>
        <begin position="733"/>
        <end position="1045"/>
    </location>
</feature>
<evidence type="ECO:0000256" key="5">
    <source>
        <dbReference type="ARBA" id="ARBA00023136"/>
    </source>
</evidence>
<organism evidence="10 13">
    <name type="scientific">Didymodactylos carnosus</name>
    <dbReference type="NCBI Taxonomy" id="1234261"/>
    <lineage>
        <taxon>Eukaryota</taxon>
        <taxon>Metazoa</taxon>
        <taxon>Spiralia</taxon>
        <taxon>Gnathifera</taxon>
        <taxon>Rotifera</taxon>
        <taxon>Eurotatoria</taxon>
        <taxon>Bdelloidea</taxon>
        <taxon>Philodinida</taxon>
        <taxon>Philodinidae</taxon>
        <taxon>Didymodactylos</taxon>
    </lineage>
</organism>
<dbReference type="PANTHER" id="PTHR45742">
    <property type="entry name" value="COMPLEMENT COMPONENT C6"/>
    <property type="match status" value="1"/>
</dbReference>
<dbReference type="Proteomes" id="UP000682733">
    <property type="component" value="Unassembled WGS sequence"/>
</dbReference>
<dbReference type="SMART" id="SM00457">
    <property type="entry name" value="MACPF"/>
    <property type="match status" value="3"/>
</dbReference>
<evidence type="ECO:0000256" key="3">
    <source>
        <dbReference type="ARBA" id="ARBA00022525"/>
    </source>
</evidence>
<dbReference type="GO" id="GO:0031640">
    <property type="term" value="P:killing of cells of another organism"/>
    <property type="evidence" value="ECO:0007669"/>
    <property type="project" value="UniProtKB-KW"/>
</dbReference>
<dbReference type="PROSITE" id="PS51412">
    <property type="entry name" value="MACPF_2"/>
    <property type="match status" value="3"/>
</dbReference>
<dbReference type="PROSITE" id="PS00279">
    <property type="entry name" value="MACPF_1"/>
    <property type="match status" value="1"/>
</dbReference>
<evidence type="ECO:0000313" key="11">
    <source>
        <dbReference type="EMBL" id="CAF3589999.1"/>
    </source>
</evidence>
<keyword evidence="13" id="KW-1185">Reference proteome</keyword>
<keyword evidence="4" id="KW-0204">Cytolysis</keyword>
<evidence type="ECO:0000313" key="9">
    <source>
        <dbReference type="EMBL" id="CAF0806318.1"/>
    </source>
</evidence>
<dbReference type="Proteomes" id="UP000681722">
    <property type="component" value="Unassembled WGS sequence"/>
</dbReference>
<feature type="domain" description="MACPF" evidence="8">
    <location>
        <begin position="13"/>
        <end position="349"/>
    </location>
</feature>
<dbReference type="OrthoDB" id="1366754at2759"/>
<feature type="domain" description="MACPF" evidence="8">
    <location>
        <begin position="360"/>
        <end position="680"/>
    </location>
</feature>
<dbReference type="GO" id="GO:0016020">
    <property type="term" value="C:membrane"/>
    <property type="evidence" value="ECO:0007669"/>
    <property type="project" value="UniProtKB-SubCell"/>
</dbReference>
<feature type="chain" id="PRO_5036409985" description="MACPF domain-containing protein" evidence="7">
    <location>
        <begin position="22"/>
        <end position="1265"/>
    </location>
</feature>
<dbReference type="Proteomes" id="UP000677228">
    <property type="component" value="Unassembled WGS sequence"/>
</dbReference>
<gene>
    <name evidence="10" type="ORF">GPM918_LOCUS11585</name>
    <name evidence="9" type="ORF">OVA965_LOCUS4916</name>
    <name evidence="12" type="ORF">SRO942_LOCUS11596</name>
    <name evidence="11" type="ORF">TMI583_LOCUS4914</name>
</gene>
<dbReference type="AlphaFoldDB" id="A0A814DSF8"/>
<dbReference type="EMBL" id="CAJOBA010001333">
    <property type="protein sequence ID" value="CAF3589999.1"/>
    <property type="molecule type" value="Genomic_DNA"/>
</dbReference>
<dbReference type="EMBL" id="CAJOBC010002427">
    <property type="protein sequence ID" value="CAF3732726.1"/>
    <property type="molecule type" value="Genomic_DNA"/>
</dbReference>
<dbReference type="GO" id="GO:0005576">
    <property type="term" value="C:extracellular region"/>
    <property type="evidence" value="ECO:0007669"/>
    <property type="project" value="UniProtKB-SubCell"/>
</dbReference>
<comment type="caution">
    <text evidence="10">The sequence shown here is derived from an EMBL/GenBank/DDBJ whole genome shotgun (WGS) entry which is preliminary data.</text>
</comment>
<comment type="subcellular location">
    <subcellularLocation>
        <location evidence="1">Membrane</location>
    </subcellularLocation>
    <subcellularLocation>
        <location evidence="2">Secreted</location>
    </subcellularLocation>
</comment>
<dbReference type="InterPro" id="IPR020863">
    <property type="entry name" value="MACPF_CS"/>
</dbReference>
<evidence type="ECO:0000256" key="2">
    <source>
        <dbReference type="ARBA" id="ARBA00004613"/>
    </source>
</evidence>
<evidence type="ECO:0000313" key="12">
    <source>
        <dbReference type="EMBL" id="CAF3732726.1"/>
    </source>
</evidence>
<keyword evidence="5" id="KW-0472">Membrane</keyword>
<evidence type="ECO:0000256" key="6">
    <source>
        <dbReference type="ARBA" id="ARBA00023157"/>
    </source>
</evidence>
<proteinExistence type="predicted"/>
<dbReference type="EMBL" id="CAJNOK010001333">
    <property type="protein sequence ID" value="CAF0806318.1"/>
    <property type="molecule type" value="Genomic_DNA"/>
</dbReference>
<dbReference type="Pfam" id="PF01823">
    <property type="entry name" value="MACPF"/>
    <property type="match status" value="3"/>
</dbReference>
<dbReference type="EMBL" id="CAJNOQ010002423">
    <property type="protein sequence ID" value="CAF0957652.1"/>
    <property type="molecule type" value="Genomic_DNA"/>
</dbReference>
<dbReference type="PANTHER" id="PTHR45742:SF8">
    <property type="entry name" value="FLOCCULATION PROTEIN FLO11"/>
    <property type="match status" value="1"/>
</dbReference>
<keyword evidence="6" id="KW-1015">Disulfide bond</keyword>